<dbReference type="Proteomes" id="UP001500575">
    <property type="component" value="Unassembled WGS sequence"/>
</dbReference>
<keyword evidence="3" id="KW-1185">Reference proteome</keyword>
<dbReference type="Pfam" id="PF04965">
    <property type="entry name" value="GPW_gp25"/>
    <property type="match status" value="1"/>
</dbReference>
<proteinExistence type="predicted"/>
<sequence>MDTTAIGQVGLDQQAATYGRGVAFPVALAPTSRVALSAGPENIATALRVILATEPGERLMLPAFGAGLRRFLFEPNIPATHRQIEDAVRRAVTRWEPRVAVDAISVTAAREDPAAARIDLHYRLVATGTAAELNVSVAVGAGARGGQA</sequence>
<organism evidence="2 3">
    <name type="scientific">Nocardioides bigeumensis</name>
    <dbReference type="NCBI Taxonomy" id="433657"/>
    <lineage>
        <taxon>Bacteria</taxon>
        <taxon>Bacillati</taxon>
        <taxon>Actinomycetota</taxon>
        <taxon>Actinomycetes</taxon>
        <taxon>Propionibacteriales</taxon>
        <taxon>Nocardioidaceae</taxon>
        <taxon>Nocardioides</taxon>
    </lineage>
</organism>
<dbReference type="Gene3D" id="3.10.450.40">
    <property type="match status" value="1"/>
</dbReference>
<comment type="caution">
    <text evidence="2">The sequence shown here is derived from an EMBL/GenBank/DDBJ whole genome shotgun (WGS) entry which is preliminary data.</text>
</comment>
<evidence type="ECO:0000313" key="2">
    <source>
        <dbReference type="EMBL" id="GAA2124539.1"/>
    </source>
</evidence>
<evidence type="ECO:0000259" key="1">
    <source>
        <dbReference type="Pfam" id="PF04965"/>
    </source>
</evidence>
<accession>A0ABN2YBI0</accession>
<reference evidence="2 3" key="1">
    <citation type="journal article" date="2019" name="Int. J. Syst. Evol. Microbiol.">
        <title>The Global Catalogue of Microorganisms (GCM) 10K type strain sequencing project: providing services to taxonomists for standard genome sequencing and annotation.</title>
        <authorList>
            <consortium name="The Broad Institute Genomics Platform"/>
            <consortium name="The Broad Institute Genome Sequencing Center for Infectious Disease"/>
            <person name="Wu L."/>
            <person name="Ma J."/>
        </authorList>
    </citation>
    <scope>NUCLEOTIDE SEQUENCE [LARGE SCALE GENOMIC DNA]</scope>
    <source>
        <strain evidence="2 3">JCM 16021</strain>
    </source>
</reference>
<dbReference type="RefSeq" id="WP_344303699.1">
    <property type="nucleotide sequence ID" value="NZ_BAAAQQ010000011.1"/>
</dbReference>
<dbReference type="SUPFAM" id="SSF160719">
    <property type="entry name" value="gpW/gp25-like"/>
    <property type="match status" value="1"/>
</dbReference>
<name>A0ABN2YBI0_9ACTN</name>
<evidence type="ECO:0000313" key="3">
    <source>
        <dbReference type="Proteomes" id="UP001500575"/>
    </source>
</evidence>
<protein>
    <submittedName>
        <fullName evidence="2">GPW/gp25 family protein</fullName>
    </submittedName>
</protein>
<gene>
    <name evidence="2" type="ORF">GCM10009843_21370</name>
</gene>
<dbReference type="EMBL" id="BAAAQQ010000011">
    <property type="protein sequence ID" value="GAA2124539.1"/>
    <property type="molecule type" value="Genomic_DNA"/>
</dbReference>
<dbReference type="InterPro" id="IPR007048">
    <property type="entry name" value="IraD/Gp25-like"/>
</dbReference>
<feature type="domain" description="IraD/Gp25-like" evidence="1">
    <location>
        <begin position="39"/>
        <end position="127"/>
    </location>
</feature>